<dbReference type="Gene3D" id="1.20.1250.20">
    <property type="entry name" value="MFS general substrate transporter like domains"/>
    <property type="match status" value="2"/>
</dbReference>
<dbReference type="InterPro" id="IPR050360">
    <property type="entry name" value="MFS_Sugar_Transporters"/>
</dbReference>
<keyword evidence="5 7" id="KW-0472">Membrane</keyword>
<dbReference type="InterPro" id="IPR036259">
    <property type="entry name" value="MFS_trans_sf"/>
</dbReference>
<sequence>MAKVNYGLITGLTVAATLGGLLFGYDTAVISGATDAIKENFVKPWHLSEGWENLVWGFAVSCALLGCVIGALIAGPISTRIGRKWGLLIAGVLFFVSSVGAGYPEFFWSLFGATHEKALPAFIMYRLMGGTAIGMASMLAPMYIGEMAPTHIRGMLLTFEQIAIVVGINLVYFVNFWIQSGRTHEFLMQDGWRFMLASAAIPATLLIFFMLLVPETPRFLVLKDRNAEALALLKRLFGDGEAEKTHAEIKATLVEHTRPLLSYGWMVILVGIALSVFQQLVGINAVLYFAPHMFENMGASQSDAFEMSAWFVGVSMTLFTLVATFTVEKFGRKPLLFWGAVIMAGAMLLLGFLFHLHLVSATGTTGGAGGSSYIAIAAVVVYIIGFSFSWGPIVWVLLAEIYPNSIKGQAMSIGVAAQWIANFVVSQTFPMMDGSSALNAAFNHGFAYWLYGVCAVAAAVFVWKYVPETKGKSLEEMENVWHLHRKGMN</sequence>
<feature type="domain" description="Major facilitator superfamily (MFS) profile" evidence="8">
    <location>
        <begin position="12"/>
        <end position="470"/>
    </location>
</feature>
<dbReference type="InterPro" id="IPR003663">
    <property type="entry name" value="Sugar/inositol_transpt"/>
</dbReference>
<dbReference type="RefSeq" id="WP_166933711.1">
    <property type="nucleotide sequence ID" value="NZ_BAAADD010000003.1"/>
</dbReference>
<comment type="similarity">
    <text evidence="2 6">Belongs to the major facilitator superfamily. Sugar transporter (TC 2.A.1.1) family.</text>
</comment>
<keyword evidence="10" id="KW-1185">Reference proteome</keyword>
<dbReference type="NCBIfam" id="TIGR00879">
    <property type="entry name" value="SP"/>
    <property type="match status" value="1"/>
</dbReference>
<evidence type="ECO:0000256" key="4">
    <source>
        <dbReference type="ARBA" id="ARBA00022989"/>
    </source>
</evidence>
<dbReference type="SUPFAM" id="SSF103473">
    <property type="entry name" value="MFS general substrate transporter"/>
    <property type="match status" value="1"/>
</dbReference>
<evidence type="ECO:0000256" key="3">
    <source>
        <dbReference type="ARBA" id="ARBA00022692"/>
    </source>
</evidence>
<reference evidence="10" key="1">
    <citation type="journal article" date="2019" name="Int. J. Syst. Evol. Microbiol.">
        <title>The Global Catalogue of Microorganisms (GCM) 10K type strain sequencing project: providing services to taxonomists for standard genome sequencing and annotation.</title>
        <authorList>
            <consortium name="The Broad Institute Genomics Platform"/>
            <consortium name="The Broad Institute Genome Sequencing Center for Infectious Disease"/>
            <person name="Wu L."/>
            <person name="Ma J."/>
        </authorList>
    </citation>
    <scope>NUCLEOTIDE SEQUENCE [LARGE SCALE GENOMIC DNA]</scope>
    <source>
        <strain evidence="10">JCM 15089</strain>
    </source>
</reference>
<feature type="transmembrane region" description="Helical" evidence="7">
    <location>
        <begin position="263"/>
        <end position="289"/>
    </location>
</feature>
<protein>
    <submittedName>
        <fullName evidence="9">D-xylose transporter XylE</fullName>
    </submittedName>
</protein>
<evidence type="ECO:0000313" key="10">
    <source>
        <dbReference type="Proteomes" id="UP001499951"/>
    </source>
</evidence>
<dbReference type="InterPro" id="IPR005828">
    <property type="entry name" value="MFS_sugar_transport-like"/>
</dbReference>
<dbReference type="PANTHER" id="PTHR48022">
    <property type="entry name" value="PLASTIDIC GLUCOSE TRANSPORTER 4"/>
    <property type="match status" value="1"/>
</dbReference>
<feature type="transmembrane region" description="Helical" evidence="7">
    <location>
        <begin position="309"/>
        <end position="328"/>
    </location>
</feature>
<dbReference type="PROSITE" id="PS50850">
    <property type="entry name" value="MFS"/>
    <property type="match status" value="1"/>
</dbReference>
<keyword evidence="4 7" id="KW-1133">Transmembrane helix</keyword>
<feature type="transmembrane region" description="Helical" evidence="7">
    <location>
        <begin position="374"/>
        <end position="398"/>
    </location>
</feature>
<comment type="caution">
    <text evidence="9">The sequence shown here is derived from an EMBL/GenBank/DDBJ whole genome shotgun (WGS) entry which is preliminary data.</text>
</comment>
<feature type="transmembrane region" description="Helical" evidence="7">
    <location>
        <begin position="85"/>
        <end position="103"/>
    </location>
</feature>
<proteinExistence type="inferred from homology"/>
<keyword evidence="6" id="KW-0813">Transport</keyword>
<organism evidence="9 10">
    <name type="scientific">Rhizomicrobium electricum</name>
    <dbReference type="NCBI Taxonomy" id="480070"/>
    <lineage>
        <taxon>Bacteria</taxon>
        <taxon>Pseudomonadati</taxon>
        <taxon>Pseudomonadota</taxon>
        <taxon>Alphaproteobacteria</taxon>
        <taxon>Micropepsales</taxon>
        <taxon>Micropepsaceae</taxon>
        <taxon>Rhizomicrobium</taxon>
    </lineage>
</organism>
<feature type="transmembrane region" description="Helical" evidence="7">
    <location>
        <begin position="123"/>
        <end position="144"/>
    </location>
</feature>
<evidence type="ECO:0000256" key="1">
    <source>
        <dbReference type="ARBA" id="ARBA00004141"/>
    </source>
</evidence>
<evidence type="ECO:0000256" key="5">
    <source>
        <dbReference type="ARBA" id="ARBA00023136"/>
    </source>
</evidence>
<accession>A0ABP3PCE4</accession>
<evidence type="ECO:0000256" key="6">
    <source>
        <dbReference type="RuleBase" id="RU003346"/>
    </source>
</evidence>
<feature type="transmembrane region" description="Helical" evidence="7">
    <location>
        <begin position="410"/>
        <end position="426"/>
    </location>
</feature>
<gene>
    <name evidence="9" type="primary">xylE</name>
    <name evidence="9" type="ORF">GCM10008942_11410</name>
</gene>
<dbReference type="InterPro" id="IPR020846">
    <property type="entry name" value="MFS_dom"/>
</dbReference>
<evidence type="ECO:0000313" key="9">
    <source>
        <dbReference type="EMBL" id="GAA0564766.1"/>
    </source>
</evidence>
<dbReference type="PANTHER" id="PTHR48022:SF2">
    <property type="entry name" value="PLASTIDIC GLUCOSE TRANSPORTER 4"/>
    <property type="match status" value="1"/>
</dbReference>
<feature type="transmembrane region" description="Helical" evidence="7">
    <location>
        <begin position="156"/>
        <end position="174"/>
    </location>
</feature>
<feature type="transmembrane region" description="Helical" evidence="7">
    <location>
        <begin position="55"/>
        <end position="73"/>
    </location>
</feature>
<comment type="subcellular location">
    <subcellularLocation>
        <location evidence="1">Membrane</location>
        <topology evidence="1">Multi-pass membrane protein</topology>
    </subcellularLocation>
</comment>
<feature type="transmembrane region" description="Helical" evidence="7">
    <location>
        <begin position="446"/>
        <end position="466"/>
    </location>
</feature>
<name>A0ABP3PCE4_9PROT</name>
<feature type="transmembrane region" description="Helical" evidence="7">
    <location>
        <begin position="194"/>
        <end position="213"/>
    </location>
</feature>
<dbReference type="Pfam" id="PF00083">
    <property type="entry name" value="Sugar_tr"/>
    <property type="match status" value="1"/>
</dbReference>
<dbReference type="PRINTS" id="PR00171">
    <property type="entry name" value="SUGRTRNSPORT"/>
</dbReference>
<feature type="transmembrane region" description="Helical" evidence="7">
    <location>
        <begin position="335"/>
        <end position="354"/>
    </location>
</feature>
<keyword evidence="3 7" id="KW-0812">Transmembrane</keyword>
<evidence type="ECO:0000256" key="7">
    <source>
        <dbReference type="SAM" id="Phobius"/>
    </source>
</evidence>
<dbReference type="Proteomes" id="UP001499951">
    <property type="component" value="Unassembled WGS sequence"/>
</dbReference>
<evidence type="ECO:0000256" key="2">
    <source>
        <dbReference type="ARBA" id="ARBA00010992"/>
    </source>
</evidence>
<dbReference type="EMBL" id="BAAADD010000003">
    <property type="protein sequence ID" value="GAA0564766.1"/>
    <property type="molecule type" value="Genomic_DNA"/>
</dbReference>
<evidence type="ECO:0000259" key="8">
    <source>
        <dbReference type="PROSITE" id="PS50850"/>
    </source>
</evidence>